<dbReference type="RefSeq" id="XP_028285259.1">
    <property type="nucleotide sequence ID" value="XM_028429458.1"/>
</dbReference>
<feature type="compositionally biased region" description="Polar residues" evidence="2">
    <location>
        <begin position="1094"/>
        <end position="1103"/>
    </location>
</feature>
<evidence type="ECO:0000259" key="3">
    <source>
        <dbReference type="Pfam" id="PF12509"/>
    </source>
</evidence>
<dbReference type="InterPro" id="IPR046432">
    <property type="entry name" value="TASOR"/>
</dbReference>
<feature type="region of interest" description="Disordered" evidence="2">
    <location>
        <begin position="1282"/>
        <end position="1302"/>
    </location>
</feature>
<dbReference type="GO" id="GO:0097355">
    <property type="term" value="P:protein localization to heterochromatin"/>
    <property type="evidence" value="ECO:0007669"/>
    <property type="project" value="TreeGrafter"/>
</dbReference>
<feature type="compositionally biased region" description="Low complexity" evidence="2">
    <location>
        <begin position="1362"/>
        <end position="1375"/>
    </location>
</feature>
<keyword evidence="6" id="KW-1185">Reference proteome</keyword>
<feature type="compositionally biased region" description="Basic and acidic residues" evidence="2">
    <location>
        <begin position="1008"/>
        <end position="1022"/>
    </location>
</feature>
<feature type="compositionally biased region" description="Polar residues" evidence="2">
    <location>
        <begin position="1289"/>
        <end position="1302"/>
    </location>
</feature>
<accession>A0A6P7K7H6</accession>
<dbReference type="Pfam" id="PF24630">
    <property type="entry name" value="PIN_TASOR"/>
    <property type="match status" value="1"/>
</dbReference>
<dbReference type="GO" id="GO:0000792">
    <property type="term" value="C:heterochromatin"/>
    <property type="evidence" value="ECO:0007669"/>
    <property type="project" value="TreeGrafter"/>
</dbReference>
<name>A0A6P7K7H6_9TELE</name>
<feature type="compositionally biased region" description="Basic and acidic residues" evidence="2">
    <location>
        <begin position="1049"/>
        <end position="1061"/>
    </location>
</feature>
<evidence type="ECO:0000313" key="7">
    <source>
        <dbReference type="RefSeq" id="XP_028285259.1"/>
    </source>
</evidence>
<feature type="compositionally biased region" description="Polar residues" evidence="2">
    <location>
        <begin position="987"/>
        <end position="997"/>
    </location>
</feature>
<feature type="compositionally biased region" description="Low complexity" evidence="2">
    <location>
        <begin position="1676"/>
        <end position="1688"/>
    </location>
</feature>
<evidence type="ECO:0000256" key="1">
    <source>
        <dbReference type="ARBA" id="ARBA00008058"/>
    </source>
</evidence>
<evidence type="ECO:0000259" key="5">
    <source>
        <dbReference type="Pfam" id="PF24630"/>
    </source>
</evidence>
<feature type="compositionally biased region" description="Basic and acidic residues" evidence="2">
    <location>
        <begin position="1823"/>
        <end position="1837"/>
    </location>
</feature>
<feature type="region of interest" description="Disordered" evidence="2">
    <location>
        <begin position="607"/>
        <end position="632"/>
    </location>
</feature>
<dbReference type="Pfam" id="PF12509">
    <property type="entry name" value="DUF3715"/>
    <property type="match status" value="1"/>
</dbReference>
<dbReference type="PANTHER" id="PTHR16207">
    <property type="entry name" value="SET DOMAIN-CONTAINING PROTEIN"/>
    <property type="match status" value="1"/>
</dbReference>
<feature type="compositionally biased region" description="Basic and acidic residues" evidence="2">
    <location>
        <begin position="1071"/>
        <end position="1092"/>
    </location>
</feature>
<feature type="region of interest" description="Disordered" evidence="2">
    <location>
        <begin position="1662"/>
        <end position="1694"/>
    </location>
</feature>
<feature type="compositionally biased region" description="Polar residues" evidence="2">
    <location>
        <begin position="802"/>
        <end position="814"/>
    </location>
</feature>
<feature type="compositionally biased region" description="Gly residues" evidence="2">
    <location>
        <begin position="1838"/>
        <end position="1850"/>
    </location>
</feature>
<protein>
    <submittedName>
        <fullName evidence="7">Protein TASOR isoform X2</fullName>
    </submittedName>
</protein>
<organism evidence="6 7">
    <name type="scientific">Parambassis ranga</name>
    <name type="common">Indian glassy fish</name>
    <dbReference type="NCBI Taxonomy" id="210632"/>
    <lineage>
        <taxon>Eukaryota</taxon>
        <taxon>Metazoa</taxon>
        <taxon>Chordata</taxon>
        <taxon>Craniata</taxon>
        <taxon>Vertebrata</taxon>
        <taxon>Euteleostomi</taxon>
        <taxon>Actinopterygii</taxon>
        <taxon>Neopterygii</taxon>
        <taxon>Teleostei</taxon>
        <taxon>Neoteleostei</taxon>
        <taxon>Acanthomorphata</taxon>
        <taxon>Ovalentaria</taxon>
        <taxon>Ambassidae</taxon>
        <taxon>Parambassis</taxon>
    </lineage>
</organism>
<feature type="region of interest" description="Disordered" evidence="2">
    <location>
        <begin position="1757"/>
        <end position="1800"/>
    </location>
</feature>
<feature type="region of interest" description="Disordered" evidence="2">
    <location>
        <begin position="1348"/>
        <end position="1382"/>
    </location>
</feature>
<feature type="compositionally biased region" description="Pro residues" evidence="2">
    <location>
        <begin position="903"/>
        <end position="962"/>
    </location>
</feature>
<dbReference type="GO" id="GO:0045814">
    <property type="term" value="P:negative regulation of gene expression, epigenetic"/>
    <property type="evidence" value="ECO:0007669"/>
    <property type="project" value="InterPro"/>
</dbReference>
<evidence type="ECO:0000313" key="6">
    <source>
        <dbReference type="Proteomes" id="UP000515145"/>
    </source>
</evidence>
<feature type="domain" description="TASOR pseudo-PARP" evidence="3">
    <location>
        <begin position="144"/>
        <end position="287"/>
    </location>
</feature>
<feature type="region of interest" description="Disordered" evidence="2">
    <location>
        <begin position="543"/>
        <end position="566"/>
    </location>
</feature>
<gene>
    <name evidence="7" type="primary">tasora</name>
</gene>
<dbReference type="GeneID" id="114450979"/>
<proteinExistence type="inferred from homology"/>
<dbReference type="InterPro" id="IPR022188">
    <property type="entry name" value="TASOR_DUF3715"/>
</dbReference>
<feature type="region of interest" description="Disordered" evidence="2">
    <location>
        <begin position="802"/>
        <end position="841"/>
    </location>
</feature>
<sequence>MDDILARREPGRPRRVSAAPEIGANISLQDVEVFDVYSGKESYSGADRLSAAAGRKERWNSAPQMVHHRHMPMEPLKLPIPRKAKENRALFQEVSTESREFEDMMTALTSSYLDTSSAGCFSYCRPRLVHNELLEKEFVEKRKEMKTEGRMEKELEESYCFLLTDSVRVTQLCQKGLCVGPSWLTVLGDPNKGVYLSRYSDLLQINPFAPGTTGEIIIFKVMKGKVKSIYENMKNVLDPTPRFDSHISKNSSKVTSLSSYRAFELTQQYFYEYSFDELRERPRQVCPFAAVSFQCKGKDAPLPNKPLAPIRLNSQPDEGSKERAQFTVWTGDLVKNGRVLFQIALRSFSPPFLPFKLQEKLEIGYVMKLDQLTGLLPSGLLSYNLYDSSQEVVKDGRYCSLLEVIDRNRSTTSVTQLLLELEMKRLVLVTKLSERGFLFLLSSVQMATPAERGESWRRCLQALFVFPESRDVATFTAAASSSKDASAESSAGASVMPRLNQFIPALHHALVKARANPAPDLSAGVERQTRDYLSGLNDGKVRQYPMGKYNSNPDERGQVFPPPKHHRMNMDNYLRSYLFNPNIYLLSVARARQVVEAHCSAEQPQELWPRNSSGTQRESALKEAKGNSRGVQTNAQKMQQLIDLVVTCKRNAENEVRKEEEEEGLMGPGLKRKREQETAEKALKFLKVSQEPASHHRIPAEESHGPSSPVSLASVISSVGLKEVDLTEDRSELAARLLSLLTGLDQAARGITNRSVCEEQLEEQRESCPFERLATKLGLPANCDIDLRKQEELEDQMAGSISSLEGFSPSSHSGETNHHGRGGGGGGGGGRGLGRGAGGYEEEEVEGEIPWVLIPITGLCSERYTQRDRNIPQDPRFQHFAMATSVTVTPKPPEKSPALSPEFSPPPSHSQCPSPDPSPPPSPSQCPSPDSSPPVSPSQCPSPEPSPPSSPSRCPSPQPTPSQLPFSETNPPPSSSWCRSLEPNKLSHLNMNQNGANEEQLAPPGVSVDKEEKPQGKEKNKEPYFSASIRPSNPPAPNQRTKPSPPNTERVKEKAEGDTAKVRQAQAQSLEEQKETCSAEKHKAGGGERAEEQVTAQEGNVSSPPAGPPRGIDSIVDKHLGDMSSEIQLLLREESVHCSFSHSPLSASHTETTAPQRFPYGSVSQFSQYVSFFNPCPPVEDYVCSLKDGINGMLTEFSHNLLSHTSVTSQTTTDATLANSVSAFLASIRASNTKTDGDDEVSPQCGDLTAADVGALLGQSSALSSLLKSSPVTLSVPTSASAASCPLKQPSQSQWTPQQGHSVEISRTVTQNTRQNEVHSTVRTVLCKAGAEGGNSLAGDVSLPGFSGGSKSWAEPSHPSEPDSSSASIPTGPLTHPAPPATTLSSVISQLQPEVFDNLVEIIKDMKKNSMQFYIHCTEPRAQFYEDIKEYLLKQGNVEQSPVDFLNQDSSDSKLLVIIKNKDIAEHVHKIPDLVSLKRLSSVGFVGIDTLDDIRNNSYNELFVSGGCIVSDELVLSPDVVSHDRLAALLMLLEQRSSSETVWRWKIHCRTHKKLKEQARWRADAASILDLLSAYQKRQIIEFLPYHRCDMNPQSPDLNCLIELQARYTQYRHTILLTEQRFERIDAHSRVGIIVASMEEILHNFPRLVGCHDIKDKQPVTDDVLAPKGVSRPLSRGDSVSSSERSPSIFPDHTSSLSFSIKSQHLFLPSGSGLPSRPHPSDQLVPDASCREGVLQPTDMDCEVLRQAISQLRAERQAERQRLESQSINPFKRFLPNPAGTGSGRSTPPSGQGGATDSVQLTPGRKAVSATLELIHSTLQPEEQERREARGTAEGWRRAGGAGGAGGGVEPGDHRDGTVFGAVALQGGDRDYRNGDTLTLSSNHNAVRGPSDHIENPADQQGEPAPPTAAQRGGASRGTTVWATEGDRSSYRH</sequence>
<feature type="region of interest" description="Disordered" evidence="2">
    <location>
        <begin position="1816"/>
        <end position="1933"/>
    </location>
</feature>
<feature type="region of interest" description="Disordered" evidence="2">
    <location>
        <begin position="888"/>
        <end position="1112"/>
    </location>
</feature>
<dbReference type="GO" id="GO:0005654">
    <property type="term" value="C:nucleoplasm"/>
    <property type="evidence" value="ECO:0007669"/>
    <property type="project" value="TreeGrafter"/>
</dbReference>
<dbReference type="Gene3D" id="3.90.228.10">
    <property type="match status" value="1"/>
</dbReference>
<dbReference type="InterPro" id="IPR056243">
    <property type="entry name" value="TASOR_ab_dom"/>
</dbReference>
<dbReference type="CTD" id="100331431"/>
<feature type="domain" description="TASOR alpha/beta" evidence="4">
    <location>
        <begin position="1408"/>
        <end position="1503"/>
    </location>
</feature>
<evidence type="ECO:0000259" key="4">
    <source>
        <dbReference type="Pfam" id="PF23314"/>
    </source>
</evidence>
<reference evidence="7" key="1">
    <citation type="submission" date="2025-08" db="UniProtKB">
        <authorList>
            <consortium name="RefSeq"/>
        </authorList>
    </citation>
    <scope>IDENTIFICATION</scope>
</reference>
<dbReference type="InterPro" id="IPR056242">
    <property type="entry name" value="PIN_TASOR"/>
</dbReference>
<feature type="compositionally biased region" description="Polar residues" evidence="2">
    <location>
        <begin position="1876"/>
        <end position="1885"/>
    </location>
</feature>
<dbReference type="Proteomes" id="UP000515145">
    <property type="component" value="Chromosome 18"/>
</dbReference>
<dbReference type="PANTHER" id="PTHR16207:SF1">
    <property type="entry name" value="PROTEIN TASOR"/>
    <property type="match status" value="1"/>
</dbReference>
<feature type="domain" description="TASOR PIN" evidence="5">
    <location>
        <begin position="1507"/>
        <end position="1647"/>
    </location>
</feature>
<evidence type="ECO:0000256" key="2">
    <source>
        <dbReference type="SAM" id="MobiDB-lite"/>
    </source>
</evidence>
<dbReference type="Pfam" id="PF23314">
    <property type="entry name" value="TASOR_alpha-beta"/>
    <property type="match status" value="1"/>
</dbReference>
<dbReference type="GO" id="GO:0003682">
    <property type="term" value="F:chromatin binding"/>
    <property type="evidence" value="ECO:0007669"/>
    <property type="project" value="TreeGrafter"/>
</dbReference>
<feature type="region of interest" description="Disordered" evidence="2">
    <location>
        <begin position="689"/>
        <end position="709"/>
    </location>
</feature>
<feature type="compositionally biased region" description="Gly residues" evidence="2">
    <location>
        <begin position="822"/>
        <end position="839"/>
    </location>
</feature>
<comment type="similarity">
    <text evidence="1">Belongs to the TASOR family.</text>
</comment>